<proteinExistence type="predicted"/>
<organism evidence="1">
    <name type="scientific">Tanacetum cinerariifolium</name>
    <name type="common">Dalmatian daisy</name>
    <name type="synonym">Chrysanthemum cinerariifolium</name>
    <dbReference type="NCBI Taxonomy" id="118510"/>
    <lineage>
        <taxon>Eukaryota</taxon>
        <taxon>Viridiplantae</taxon>
        <taxon>Streptophyta</taxon>
        <taxon>Embryophyta</taxon>
        <taxon>Tracheophyta</taxon>
        <taxon>Spermatophyta</taxon>
        <taxon>Magnoliopsida</taxon>
        <taxon>eudicotyledons</taxon>
        <taxon>Gunneridae</taxon>
        <taxon>Pentapetalae</taxon>
        <taxon>asterids</taxon>
        <taxon>campanulids</taxon>
        <taxon>Asterales</taxon>
        <taxon>Asteraceae</taxon>
        <taxon>Asteroideae</taxon>
        <taxon>Anthemideae</taxon>
        <taxon>Anthemidinae</taxon>
        <taxon>Tanacetum</taxon>
    </lineage>
</organism>
<accession>A0A699U3T3</accession>
<evidence type="ECO:0000313" key="1">
    <source>
        <dbReference type="EMBL" id="GFD14514.1"/>
    </source>
</evidence>
<reference evidence="1" key="1">
    <citation type="journal article" date="2019" name="Sci. Rep.">
        <title>Draft genome of Tanacetum cinerariifolium, the natural source of mosquito coil.</title>
        <authorList>
            <person name="Yamashiro T."/>
            <person name="Shiraishi A."/>
            <person name="Satake H."/>
            <person name="Nakayama K."/>
        </authorList>
    </citation>
    <scope>NUCLEOTIDE SEQUENCE</scope>
</reference>
<comment type="caution">
    <text evidence="1">The sequence shown here is derived from an EMBL/GenBank/DDBJ whole genome shotgun (WGS) entry which is preliminary data.</text>
</comment>
<dbReference type="AlphaFoldDB" id="A0A699U3T3"/>
<name>A0A699U3T3_TANCI</name>
<dbReference type="EMBL" id="BKCJ011279949">
    <property type="protein sequence ID" value="GFD14514.1"/>
    <property type="molecule type" value="Genomic_DNA"/>
</dbReference>
<protein>
    <submittedName>
        <fullName evidence="1">Uncharacterized protein</fullName>
    </submittedName>
</protein>
<gene>
    <name evidence="1" type="ORF">Tci_886483</name>
</gene>
<sequence length="79" mass="8207">MTPSAAQQEVGAGAQVLAQLSTGSRGFGLQRAVAHTGVPEACTEAQRQCQQGLWEILPEQAEQIVVIGAQQEGHVAVLA</sequence>